<dbReference type="RefSeq" id="WP_085867726.1">
    <property type="nucleotide sequence ID" value="NZ_FWFQ01000006.1"/>
</dbReference>
<protein>
    <recommendedName>
        <fullName evidence="4">Retroviral aspartyl protease</fullName>
    </recommendedName>
</protein>
<evidence type="ECO:0000313" key="2">
    <source>
        <dbReference type="EMBL" id="SLN26656.1"/>
    </source>
</evidence>
<evidence type="ECO:0008006" key="4">
    <source>
        <dbReference type="Google" id="ProtNLM"/>
    </source>
</evidence>
<dbReference type="OrthoDB" id="7595324at2"/>
<dbReference type="InterPro" id="IPR021109">
    <property type="entry name" value="Peptidase_aspartic_dom_sf"/>
</dbReference>
<evidence type="ECO:0000256" key="1">
    <source>
        <dbReference type="SAM" id="Phobius"/>
    </source>
</evidence>
<dbReference type="AlphaFoldDB" id="A0A1Y5RVR7"/>
<proteinExistence type="predicted"/>
<feature type="transmembrane region" description="Helical" evidence="1">
    <location>
        <begin position="37"/>
        <end position="56"/>
    </location>
</feature>
<dbReference type="GO" id="GO:0006508">
    <property type="term" value="P:proteolysis"/>
    <property type="evidence" value="ECO:0007669"/>
    <property type="project" value="InterPro"/>
</dbReference>
<dbReference type="CDD" id="cd05483">
    <property type="entry name" value="retropepsin_like_bacteria"/>
    <property type="match status" value="1"/>
</dbReference>
<dbReference type="InterPro" id="IPR001969">
    <property type="entry name" value="Aspartic_peptidase_AS"/>
</dbReference>
<reference evidence="2 3" key="1">
    <citation type="submission" date="2017-03" db="EMBL/GenBank/DDBJ databases">
        <authorList>
            <person name="Afonso C.L."/>
            <person name="Miller P.J."/>
            <person name="Scott M.A."/>
            <person name="Spackman E."/>
            <person name="Goraichik I."/>
            <person name="Dimitrov K.M."/>
            <person name="Suarez D.L."/>
            <person name="Swayne D.E."/>
        </authorList>
    </citation>
    <scope>NUCLEOTIDE SEQUENCE [LARGE SCALE GENOMIC DNA]</scope>
    <source>
        <strain evidence="2 3">CECT 7680</strain>
    </source>
</reference>
<feature type="transmembrane region" description="Helical" evidence="1">
    <location>
        <begin position="6"/>
        <end position="25"/>
    </location>
</feature>
<dbReference type="InterPro" id="IPR011969">
    <property type="entry name" value="Clan_AA_Asp_peptidase_C"/>
</dbReference>
<keyword evidence="1" id="KW-0812">Transmembrane</keyword>
<accession>A0A1Y5RVR7</accession>
<dbReference type="GO" id="GO:0004190">
    <property type="term" value="F:aspartic-type endopeptidase activity"/>
    <property type="evidence" value="ECO:0007669"/>
    <property type="project" value="InterPro"/>
</dbReference>
<dbReference type="Proteomes" id="UP000193409">
    <property type="component" value="Unassembled WGS sequence"/>
</dbReference>
<dbReference type="SUPFAM" id="SSF50630">
    <property type="entry name" value="Acid proteases"/>
    <property type="match status" value="1"/>
</dbReference>
<dbReference type="Gene3D" id="2.40.70.10">
    <property type="entry name" value="Acid Proteases"/>
    <property type="match status" value="1"/>
</dbReference>
<evidence type="ECO:0000313" key="3">
    <source>
        <dbReference type="Proteomes" id="UP000193409"/>
    </source>
</evidence>
<keyword evidence="1" id="KW-0472">Membrane</keyword>
<keyword evidence="3" id="KW-1185">Reference proteome</keyword>
<dbReference type="PROSITE" id="PS00141">
    <property type="entry name" value="ASP_PROTEASE"/>
    <property type="match status" value="1"/>
</dbReference>
<dbReference type="NCBIfam" id="TIGR02281">
    <property type="entry name" value="clan_AA_DTGA"/>
    <property type="match status" value="1"/>
</dbReference>
<keyword evidence="1" id="KW-1133">Transmembrane helix</keyword>
<sequence length="193" mass="20985">MSGDQIGSVFYLVLLGCAVTLWFFAQNRASKGKVLQQALVWVLIFVGAIAAVGLWGDIRRDVMPRQSYVEGSGEITLPRAPNGHFYATLEVNGTPVRFVVDTGATNIVLTQRDAARVGLDAGELAYVNAANTANGIVRTARVKLDELVLGDVIDRNVPAYVNEGEMSESLLGMSYLQRYGTIRIEGDALHLER</sequence>
<dbReference type="EMBL" id="FWFQ01000006">
    <property type="protein sequence ID" value="SLN26656.1"/>
    <property type="molecule type" value="Genomic_DNA"/>
</dbReference>
<organism evidence="2 3">
    <name type="scientific">Pseudoruegeria aquimaris</name>
    <dbReference type="NCBI Taxonomy" id="393663"/>
    <lineage>
        <taxon>Bacteria</taxon>
        <taxon>Pseudomonadati</taxon>
        <taxon>Pseudomonadota</taxon>
        <taxon>Alphaproteobacteria</taxon>
        <taxon>Rhodobacterales</taxon>
        <taxon>Roseobacteraceae</taxon>
        <taxon>Pseudoruegeria</taxon>
    </lineage>
</organism>
<name>A0A1Y5RVR7_9RHOB</name>
<dbReference type="InterPro" id="IPR034122">
    <property type="entry name" value="Retropepsin-like_bacterial"/>
</dbReference>
<gene>
    <name evidence="2" type="ORF">PSA7680_01172</name>
</gene>
<dbReference type="Pfam" id="PF13975">
    <property type="entry name" value="gag-asp_proteas"/>
    <property type="match status" value="1"/>
</dbReference>